<reference evidence="2 3" key="1">
    <citation type="submission" date="2019-02" db="EMBL/GenBank/DDBJ databases">
        <title>Deep-cultivation of Planctomycetes and their phenomic and genomic characterization uncovers novel biology.</title>
        <authorList>
            <person name="Wiegand S."/>
            <person name="Jogler M."/>
            <person name="Boedeker C."/>
            <person name="Pinto D."/>
            <person name="Vollmers J."/>
            <person name="Rivas-Marin E."/>
            <person name="Kohn T."/>
            <person name="Peeters S.H."/>
            <person name="Heuer A."/>
            <person name="Rast P."/>
            <person name="Oberbeckmann S."/>
            <person name="Bunk B."/>
            <person name="Jeske O."/>
            <person name="Meyerdierks A."/>
            <person name="Storesund J.E."/>
            <person name="Kallscheuer N."/>
            <person name="Luecker S."/>
            <person name="Lage O.M."/>
            <person name="Pohl T."/>
            <person name="Merkel B.J."/>
            <person name="Hornburger P."/>
            <person name="Mueller R.-W."/>
            <person name="Bruemmer F."/>
            <person name="Labrenz M."/>
            <person name="Spormann A.M."/>
            <person name="Op Den Camp H."/>
            <person name="Overmann J."/>
            <person name="Amann R."/>
            <person name="Jetten M.S.M."/>
            <person name="Mascher T."/>
            <person name="Medema M.H."/>
            <person name="Devos D.P."/>
            <person name="Kaster A.-K."/>
            <person name="Ovreas L."/>
            <person name="Rohde M."/>
            <person name="Galperin M.Y."/>
            <person name="Jogler C."/>
        </authorList>
    </citation>
    <scope>NUCLEOTIDE SEQUENCE [LARGE SCALE GENOMIC DNA]</scope>
    <source>
        <strain evidence="2 3">Pla22</strain>
    </source>
</reference>
<dbReference type="EMBL" id="SJPI01000002">
    <property type="protein sequence ID" value="TWT50323.1"/>
    <property type="molecule type" value="Genomic_DNA"/>
</dbReference>
<evidence type="ECO:0000256" key="1">
    <source>
        <dbReference type="SAM" id="MobiDB-lite"/>
    </source>
</evidence>
<comment type="caution">
    <text evidence="2">The sequence shown here is derived from an EMBL/GenBank/DDBJ whole genome shotgun (WGS) entry which is preliminary data.</text>
</comment>
<dbReference type="Proteomes" id="UP000316598">
    <property type="component" value="Unassembled WGS sequence"/>
</dbReference>
<sequence>MIVGRSETRESGNSRTPASRRRRMGLLGRIRRRPDRPRFEGVEDLSLLIQVKYSQQGTQTDDS</sequence>
<evidence type="ECO:0000313" key="2">
    <source>
        <dbReference type="EMBL" id="TWT50323.1"/>
    </source>
</evidence>
<feature type="compositionally biased region" description="Basic and acidic residues" evidence="1">
    <location>
        <begin position="1"/>
        <end position="12"/>
    </location>
</feature>
<accession>A0A5C5WK31</accession>
<feature type="region of interest" description="Disordered" evidence="1">
    <location>
        <begin position="1"/>
        <end position="24"/>
    </location>
</feature>
<evidence type="ECO:0000313" key="3">
    <source>
        <dbReference type="Proteomes" id="UP000316598"/>
    </source>
</evidence>
<dbReference type="AlphaFoldDB" id="A0A5C5WK31"/>
<protein>
    <submittedName>
        <fullName evidence="2">Uncharacterized protein</fullName>
    </submittedName>
</protein>
<name>A0A5C5WK31_9BACT</name>
<proteinExistence type="predicted"/>
<gene>
    <name evidence="2" type="ORF">Pla22_30650</name>
</gene>
<organism evidence="2 3">
    <name type="scientific">Rubripirellula amarantea</name>
    <dbReference type="NCBI Taxonomy" id="2527999"/>
    <lineage>
        <taxon>Bacteria</taxon>
        <taxon>Pseudomonadati</taxon>
        <taxon>Planctomycetota</taxon>
        <taxon>Planctomycetia</taxon>
        <taxon>Pirellulales</taxon>
        <taxon>Pirellulaceae</taxon>
        <taxon>Rubripirellula</taxon>
    </lineage>
</organism>
<keyword evidence="3" id="KW-1185">Reference proteome</keyword>